<organism evidence="2 3">
    <name type="scientific">Legionella waltersii</name>
    <dbReference type="NCBI Taxonomy" id="66969"/>
    <lineage>
        <taxon>Bacteria</taxon>
        <taxon>Pseudomonadati</taxon>
        <taxon>Pseudomonadota</taxon>
        <taxon>Gammaproteobacteria</taxon>
        <taxon>Legionellales</taxon>
        <taxon>Legionellaceae</taxon>
        <taxon>Legionella</taxon>
    </lineage>
</organism>
<dbReference type="GO" id="GO:0016787">
    <property type="term" value="F:hydrolase activity"/>
    <property type="evidence" value="ECO:0007669"/>
    <property type="project" value="UniProtKB-KW"/>
</dbReference>
<dbReference type="AlphaFoldDB" id="A0A0W1AGN8"/>
<sequence>MMYSDYRYQLNSRTEGFKKNWLFLPGGPGLGSDYLIEFCDQLQLPGNKIIADFPKDGRNCEGKLNFSFWAKGLIQLLQTLHKPILVTHSFSGMFALSLPEIEPCLSGLVLMNTTSTNSFFQHVNAMKDKHNLPDLVPPATEYHLKPSNETYKLFWETYKYYCFTPEEMNLGEKMMDSFAFNNESYHYAIENFYPNYHCKWHPSTLPTLIITSEKDYICPPHIFEQDKHFQGKNVMHKIIRNAGHCPWIKYPDKVQECFNEFSSQFST</sequence>
<dbReference type="InterPro" id="IPR000073">
    <property type="entry name" value="AB_hydrolase_1"/>
</dbReference>
<dbReference type="InterPro" id="IPR029058">
    <property type="entry name" value="AB_hydrolase_fold"/>
</dbReference>
<keyword evidence="3" id="KW-1185">Reference proteome</keyword>
<reference evidence="2 3" key="1">
    <citation type="submission" date="2015-11" db="EMBL/GenBank/DDBJ databases">
        <title>Genomic analysis of 38 Legionella species identifies large and diverse effector repertoires.</title>
        <authorList>
            <person name="Burstein D."/>
            <person name="Amaro F."/>
            <person name="Zusman T."/>
            <person name="Lifshitz Z."/>
            <person name="Cohen O."/>
            <person name="Gilbert J.A."/>
            <person name="Pupko T."/>
            <person name="Shuman H.A."/>
            <person name="Segal G."/>
        </authorList>
    </citation>
    <scope>NUCLEOTIDE SEQUENCE [LARGE SCALE GENOMIC DNA]</scope>
    <source>
        <strain evidence="2 3">ATCC 51914</strain>
    </source>
</reference>
<evidence type="ECO:0000313" key="2">
    <source>
        <dbReference type="EMBL" id="KTD80491.1"/>
    </source>
</evidence>
<gene>
    <name evidence="2" type="ORF">Lwal_1188</name>
</gene>
<dbReference type="Proteomes" id="UP000054729">
    <property type="component" value="Unassembled WGS sequence"/>
</dbReference>
<accession>A0A0W1AGN8</accession>
<dbReference type="RefSeq" id="WP_058479900.1">
    <property type="nucleotide sequence ID" value="NZ_CAAAIQ010000008.1"/>
</dbReference>
<keyword evidence="2" id="KW-0012">Acyltransferase</keyword>
<dbReference type="OrthoDB" id="9796770at2"/>
<comment type="caution">
    <text evidence="2">The sequence shown here is derived from an EMBL/GenBank/DDBJ whole genome shotgun (WGS) entry which is preliminary data.</text>
</comment>
<keyword evidence="2" id="KW-0378">Hydrolase</keyword>
<protein>
    <submittedName>
        <fullName evidence="2">Hydrolases or acyltransferases (Alpha/beta hydrolase superfamily)</fullName>
    </submittedName>
</protein>
<dbReference type="SUPFAM" id="SSF53474">
    <property type="entry name" value="alpha/beta-Hydrolases"/>
    <property type="match status" value="1"/>
</dbReference>
<dbReference type="Pfam" id="PF12697">
    <property type="entry name" value="Abhydrolase_6"/>
    <property type="match status" value="1"/>
</dbReference>
<feature type="domain" description="AB hydrolase-1" evidence="1">
    <location>
        <begin position="22"/>
        <end position="254"/>
    </location>
</feature>
<name>A0A0W1AGN8_9GAMM</name>
<dbReference type="EMBL" id="LNZB01000031">
    <property type="protein sequence ID" value="KTD80491.1"/>
    <property type="molecule type" value="Genomic_DNA"/>
</dbReference>
<proteinExistence type="predicted"/>
<dbReference type="PATRIC" id="fig|66969.6.peg.1302"/>
<evidence type="ECO:0000259" key="1">
    <source>
        <dbReference type="Pfam" id="PF12697"/>
    </source>
</evidence>
<dbReference type="STRING" id="66969.Lwal_1188"/>
<dbReference type="GO" id="GO:0016746">
    <property type="term" value="F:acyltransferase activity"/>
    <property type="evidence" value="ECO:0007669"/>
    <property type="project" value="UniProtKB-KW"/>
</dbReference>
<dbReference type="Gene3D" id="3.40.50.1820">
    <property type="entry name" value="alpha/beta hydrolase"/>
    <property type="match status" value="1"/>
</dbReference>
<evidence type="ECO:0000313" key="3">
    <source>
        <dbReference type="Proteomes" id="UP000054729"/>
    </source>
</evidence>
<keyword evidence="2" id="KW-0808">Transferase</keyword>